<dbReference type="Gene3D" id="2.60.120.260">
    <property type="entry name" value="Galactose-binding domain-like"/>
    <property type="match status" value="1"/>
</dbReference>
<dbReference type="SUPFAM" id="SSF49785">
    <property type="entry name" value="Galactose-binding domain-like"/>
    <property type="match status" value="1"/>
</dbReference>
<organism evidence="4 5">
    <name type="scientific">Microbacterium arthrosphaerae</name>
    <dbReference type="NCBI Taxonomy" id="792652"/>
    <lineage>
        <taxon>Bacteria</taxon>
        <taxon>Bacillati</taxon>
        <taxon>Actinomycetota</taxon>
        <taxon>Actinomycetes</taxon>
        <taxon>Micrococcales</taxon>
        <taxon>Microbacteriaceae</taxon>
        <taxon>Microbacterium</taxon>
    </lineage>
</organism>
<dbReference type="InterPro" id="IPR000383">
    <property type="entry name" value="Xaa-Pro-like_dom"/>
</dbReference>
<dbReference type="Pfam" id="PF08530">
    <property type="entry name" value="PepX_C"/>
    <property type="match status" value="1"/>
</dbReference>
<dbReference type="Proteomes" id="UP001283109">
    <property type="component" value="Unassembled WGS sequence"/>
</dbReference>
<dbReference type="InterPro" id="IPR008979">
    <property type="entry name" value="Galactose-bd-like_sf"/>
</dbReference>
<sequence>MQARPLGNVTTDRPWHRSGAAGYARQRIARMLRPPVIVTPMSGEVTKLTDVEIPVRDGTILRANVYLPPDAARVPAILSAHPYGKDALPRRTRRGYRINPQFRILRQTAPIRISGETSWEAPDPAWWAAHGYAVVNLDVRGAGRSDGVGSLLSDAEAEDVSDAIEWIASQDWCDGGVAMLGVSYLAISQFKVAAAAPPHLRAIVPWEGFTDAYRDFFYPGGVREVGFSRLWTTLVRRSTRMSPDLGREAAARPDDDAWWRSLAPDLARIRTPMLVCGSFSDANLHTRGSFRAFAEVSSTERHLYTHRTGKWAAFYSDEAKAVQRAFLDAHLKGIPHDLPRVRLEVRDRGDRIHEVRPEVEWPPPSTTLALHLHGDGRMRPTPVDGAAEVSFPGRRRAARYSWRFEEDTEITGEARLRVWLSSSAPGPVSVFAGLSKWIQGRFVPFEGSYGFGRDLVTTGFARVAVGEAGGAGEAPCPVDIAFAPSATFFRAGDELRLHVAGRPLSPRNPVWGSFPALYRSSGHGLWTLHSRPRHPQILELPAVTR</sequence>
<comment type="caution">
    <text evidence="4">The sequence shown here is derived from an EMBL/GenBank/DDBJ whole genome shotgun (WGS) entry which is preliminary data.</text>
</comment>
<evidence type="ECO:0000313" key="5">
    <source>
        <dbReference type="Proteomes" id="UP001283109"/>
    </source>
</evidence>
<dbReference type="RefSeq" id="WP_318353497.1">
    <property type="nucleotide sequence ID" value="NZ_JAWQEV010000002.1"/>
</dbReference>
<gene>
    <name evidence="4" type="ORF">R8Z58_09465</name>
</gene>
<dbReference type="InterPro" id="IPR005674">
    <property type="entry name" value="CocE/Ser_esterase"/>
</dbReference>
<dbReference type="GO" id="GO:0016787">
    <property type="term" value="F:hydrolase activity"/>
    <property type="evidence" value="ECO:0007669"/>
    <property type="project" value="UniProtKB-KW"/>
</dbReference>
<evidence type="ECO:0000259" key="3">
    <source>
        <dbReference type="SMART" id="SM00939"/>
    </source>
</evidence>
<evidence type="ECO:0000256" key="2">
    <source>
        <dbReference type="SAM" id="MobiDB-lite"/>
    </source>
</evidence>
<accession>A0ABU4H103</accession>
<evidence type="ECO:0000256" key="1">
    <source>
        <dbReference type="ARBA" id="ARBA00022801"/>
    </source>
</evidence>
<dbReference type="PANTHER" id="PTHR43056:SF10">
    <property type="entry name" value="COCE_NOND FAMILY, PUTATIVE (AFU_ORTHOLOGUE AFUA_7G00600)-RELATED"/>
    <property type="match status" value="1"/>
</dbReference>
<dbReference type="Gene3D" id="3.40.50.1820">
    <property type="entry name" value="alpha/beta hydrolase"/>
    <property type="match status" value="1"/>
</dbReference>
<dbReference type="InterPro" id="IPR029058">
    <property type="entry name" value="AB_hydrolase_fold"/>
</dbReference>
<feature type="domain" description="Xaa-Pro dipeptidyl-peptidase C-terminal" evidence="3">
    <location>
        <begin position="324"/>
        <end position="538"/>
    </location>
</feature>
<keyword evidence="1 4" id="KW-0378">Hydrolase</keyword>
<keyword evidence="5" id="KW-1185">Reference proteome</keyword>
<evidence type="ECO:0000313" key="4">
    <source>
        <dbReference type="EMBL" id="MDW4572994.1"/>
    </source>
</evidence>
<name>A0ABU4H103_9MICO</name>
<dbReference type="SUPFAM" id="SSF53474">
    <property type="entry name" value="alpha/beta-Hydrolases"/>
    <property type="match status" value="1"/>
</dbReference>
<dbReference type="InterPro" id="IPR013736">
    <property type="entry name" value="Xaa-Pro_dipept_C"/>
</dbReference>
<dbReference type="EMBL" id="JAWQEV010000002">
    <property type="protein sequence ID" value="MDW4572994.1"/>
    <property type="molecule type" value="Genomic_DNA"/>
</dbReference>
<feature type="region of interest" description="Disordered" evidence="2">
    <location>
        <begin position="1"/>
        <end position="20"/>
    </location>
</feature>
<reference evidence="4 5" key="1">
    <citation type="submission" date="2023-11" db="EMBL/GenBank/DDBJ databases">
        <title>Draft genome sequence of Microbacterium arthrosphaerae JCM 30492.</title>
        <authorList>
            <person name="Zhang G."/>
            <person name="Ding Y."/>
        </authorList>
    </citation>
    <scope>NUCLEOTIDE SEQUENCE [LARGE SCALE GENOMIC DNA]</scope>
    <source>
        <strain evidence="4 5">JCM 30492</strain>
    </source>
</reference>
<protein>
    <submittedName>
        <fullName evidence="4">CocE/NonD family hydrolase</fullName>
    </submittedName>
</protein>
<dbReference type="Pfam" id="PF02129">
    <property type="entry name" value="Peptidase_S15"/>
    <property type="match status" value="1"/>
</dbReference>
<dbReference type="NCBIfam" id="TIGR00976">
    <property type="entry name" value="CocE_NonD"/>
    <property type="match status" value="1"/>
</dbReference>
<dbReference type="Gene3D" id="1.10.3020.20">
    <property type="match status" value="1"/>
</dbReference>
<dbReference type="SMART" id="SM00939">
    <property type="entry name" value="PepX_C"/>
    <property type="match status" value="1"/>
</dbReference>
<dbReference type="InterPro" id="IPR050585">
    <property type="entry name" value="Xaa-Pro_dipeptidyl-ppase/CocE"/>
</dbReference>
<proteinExistence type="predicted"/>
<dbReference type="PANTHER" id="PTHR43056">
    <property type="entry name" value="PEPTIDASE S9 PROLYL OLIGOPEPTIDASE"/>
    <property type="match status" value="1"/>
</dbReference>